<evidence type="ECO:0000256" key="1">
    <source>
        <dbReference type="ARBA" id="ARBA00004651"/>
    </source>
</evidence>
<dbReference type="PANTHER" id="PTHR10010:SF46">
    <property type="entry name" value="SODIUM-DEPENDENT PHOSPHATE TRANSPORT PROTEIN 2B"/>
    <property type="match status" value="1"/>
</dbReference>
<evidence type="ECO:0000313" key="9">
    <source>
        <dbReference type="Proteomes" id="UP001148125"/>
    </source>
</evidence>
<comment type="caution">
    <text evidence="8">The sequence shown here is derived from an EMBL/GenBank/DDBJ whole genome shotgun (WGS) entry which is preliminary data.</text>
</comment>
<dbReference type="Pfam" id="PF02690">
    <property type="entry name" value="Na_Pi_cotrans"/>
    <property type="match status" value="1"/>
</dbReference>
<organism evidence="8 9">
    <name type="scientific">Alkalihalobacterium chitinilyticum</name>
    <dbReference type="NCBI Taxonomy" id="2980103"/>
    <lineage>
        <taxon>Bacteria</taxon>
        <taxon>Bacillati</taxon>
        <taxon>Bacillota</taxon>
        <taxon>Bacilli</taxon>
        <taxon>Bacillales</taxon>
        <taxon>Bacillaceae</taxon>
        <taxon>Alkalihalobacterium</taxon>
    </lineage>
</organism>
<feature type="domain" description="PhoU" evidence="7">
    <location>
        <begin position="346"/>
        <end position="433"/>
    </location>
</feature>
<feature type="transmembrane region" description="Helical" evidence="6">
    <location>
        <begin position="6"/>
        <end position="22"/>
    </location>
</feature>
<dbReference type="RefSeq" id="WP_275117109.1">
    <property type="nucleotide sequence ID" value="NZ_JAOTPO010000002.1"/>
</dbReference>
<dbReference type="InterPro" id="IPR038078">
    <property type="entry name" value="PhoU-like_sf"/>
</dbReference>
<feature type="transmembrane region" description="Helical" evidence="6">
    <location>
        <begin position="246"/>
        <end position="267"/>
    </location>
</feature>
<dbReference type="EMBL" id="JAOTPO010000002">
    <property type="protein sequence ID" value="MDE5412478.1"/>
    <property type="molecule type" value="Genomic_DNA"/>
</dbReference>
<sequence length="541" mass="59032">MDLQTILFVFFGGLGIFLFGIKSMGDGLQKIAGDGLRDILDRFTTNPVMGVFAGIFVTVLLQTSSGTTVLTIGLVNAGFMTLQQAIGVILGANIGTTVTAFIIGIKITDYALPIIALGAFLIFFFKNRKVNNYGQVVFGFGALFYGLKLMGDGLKPIRDVQAFADLTVSMSENPLLGVLIGTIFTVAVQSSSASIGLLQTLYAQGAMDLNAALPVLFGDNIGTTITAILAAIGASIAAKRAAATHVIFNLIGTIIVLILLVPFTYLVETIQRAWQLNPEMTIAFAHGIFNVSNTLIQLPFIAVLAWIVVKLIPGKDSAVEYKAVHLDEAFIRQSPAIALGQGQKEILRMAELAEKGLEETSLYLKTHQKKHGELVPQFEDAINNLDRKITDYLVKLSSHSLSAQDSKLHSTLMSTIRDLERIGDHMENIMELVDYQITNKVKFSDTAISDLDEMFELTLSTLRQSIKALETHDIEEARAVLEKEERIDKMERDLRKKHIIRLNEGACTGQAGIVYVDIVSNLERIGDHAVNIADDVIGEDE</sequence>
<reference evidence="8" key="1">
    <citation type="submission" date="2024-05" db="EMBL/GenBank/DDBJ databases">
        <title>Alkalihalobacillus sp. strain MEB203 novel alkaliphilic bacterium from Lonar Lake, India.</title>
        <authorList>
            <person name="Joshi A."/>
            <person name="Thite S."/>
            <person name="Mengade P."/>
        </authorList>
    </citation>
    <scope>NUCLEOTIDE SEQUENCE</scope>
    <source>
        <strain evidence="8">MEB 203</strain>
    </source>
</reference>
<dbReference type="InterPro" id="IPR004633">
    <property type="entry name" value="NaPi_cotrn-rel/YqeW-like"/>
</dbReference>
<evidence type="ECO:0000256" key="3">
    <source>
        <dbReference type="ARBA" id="ARBA00022692"/>
    </source>
</evidence>
<gene>
    <name evidence="8" type="ORF">N7Z68_03710</name>
</gene>
<feature type="transmembrane region" description="Helical" evidence="6">
    <location>
        <begin position="287"/>
        <end position="309"/>
    </location>
</feature>
<feature type="transmembrane region" description="Helical" evidence="6">
    <location>
        <begin position="82"/>
        <end position="103"/>
    </location>
</feature>
<dbReference type="NCBIfam" id="TIGR00704">
    <property type="entry name" value="NaPi_cotrn_rel"/>
    <property type="match status" value="1"/>
</dbReference>
<dbReference type="Pfam" id="PF01895">
    <property type="entry name" value="PhoU"/>
    <property type="match status" value="2"/>
</dbReference>
<keyword evidence="2" id="KW-1003">Cell membrane</keyword>
<evidence type="ECO:0000256" key="4">
    <source>
        <dbReference type="ARBA" id="ARBA00022989"/>
    </source>
</evidence>
<keyword evidence="5 6" id="KW-0472">Membrane</keyword>
<evidence type="ECO:0000259" key="7">
    <source>
        <dbReference type="Pfam" id="PF01895"/>
    </source>
</evidence>
<keyword evidence="4 6" id="KW-1133">Transmembrane helix</keyword>
<keyword evidence="3 6" id="KW-0812">Transmembrane</keyword>
<protein>
    <submittedName>
        <fullName evidence="8">Na/Pi cotransporter family protein</fullName>
    </submittedName>
</protein>
<dbReference type="NCBIfam" id="NF037997">
    <property type="entry name" value="Na_Pi_symport"/>
    <property type="match status" value="1"/>
</dbReference>
<evidence type="ECO:0000256" key="6">
    <source>
        <dbReference type="SAM" id="Phobius"/>
    </source>
</evidence>
<dbReference type="InterPro" id="IPR003841">
    <property type="entry name" value="Na/Pi_transpt"/>
</dbReference>
<proteinExistence type="predicted"/>
<feature type="domain" description="PhoU" evidence="7">
    <location>
        <begin position="451"/>
        <end position="536"/>
    </location>
</feature>
<dbReference type="InterPro" id="IPR026022">
    <property type="entry name" value="PhoU_dom"/>
</dbReference>
<dbReference type="PANTHER" id="PTHR10010">
    <property type="entry name" value="SOLUTE CARRIER FAMILY 34 SODIUM PHOSPHATE , MEMBER 2-RELATED"/>
    <property type="match status" value="1"/>
</dbReference>
<comment type="subcellular location">
    <subcellularLocation>
        <location evidence="1">Cell membrane</location>
        <topology evidence="1">Multi-pass membrane protein</topology>
    </subcellularLocation>
</comment>
<accession>A0ABT5VAK6</accession>
<dbReference type="Proteomes" id="UP001148125">
    <property type="component" value="Unassembled WGS sequence"/>
</dbReference>
<feature type="transmembrane region" description="Helical" evidence="6">
    <location>
        <begin position="211"/>
        <end position="234"/>
    </location>
</feature>
<dbReference type="SUPFAM" id="SSF109755">
    <property type="entry name" value="PhoU-like"/>
    <property type="match status" value="1"/>
</dbReference>
<feature type="transmembrane region" description="Helical" evidence="6">
    <location>
        <begin position="175"/>
        <end position="199"/>
    </location>
</feature>
<name>A0ABT5VAK6_9BACI</name>
<evidence type="ECO:0000256" key="2">
    <source>
        <dbReference type="ARBA" id="ARBA00022475"/>
    </source>
</evidence>
<evidence type="ECO:0000256" key="5">
    <source>
        <dbReference type="ARBA" id="ARBA00023136"/>
    </source>
</evidence>
<evidence type="ECO:0000313" key="8">
    <source>
        <dbReference type="EMBL" id="MDE5412478.1"/>
    </source>
</evidence>
<dbReference type="Gene3D" id="1.20.58.220">
    <property type="entry name" value="Phosphate transport system protein phou homolog 2, domain 2"/>
    <property type="match status" value="1"/>
</dbReference>
<feature type="transmembrane region" description="Helical" evidence="6">
    <location>
        <begin position="43"/>
        <end position="62"/>
    </location>
</feature>
<feature type="transmembrane region" description="Helical" evidence="6">
    <location>
        <begin position="110"/>
        <end position="127"/>
    </location>
</feature>
<feature type="transmembrane region" description="Helical" evidence="6">
    <location>
        <begin position="133"/>
        <end position="154"/>
    </location>
</feature>
<keyword evidence="9" id="KW-1185">Reference proteome</keyword>